<organism evidence="2 3">
    <name type="scientific">Paraphoma chrysanthemicola</name>
    <dbReference type="NCBI Taxonomy" id="798071"/>
    <lineage>
        <taxon>Eukaryota</taxon>
        <taxon>Fungi</taxon>
        <taxon>Dikarya</taxon>
        <taxon>Ascomycota</taxon>
        <taxon>Pezizomycotina</taxon>
        <taxon>Dothideomycetes</taxon>
        <taxon>Pleosporomycetidae</taxon>
        <taxon>Pleosporales</taxon>
        <taxon>Pleosporineae</taxon>
        <taxon>Phaeosphaeriaceae</taxon>
        <taxon>Paraphoma</taxon>
    </lineage>
</organism>
<feature type="compositionally biased region" description="Acidic residues" evidence="1">
    <location>
        <begin position="107"/>
        <end position="119"/>
    </location>
</feature>
<evidence type="ECO:0000313" key="3">
    <source>
        <dbReference type="Proteomes" id="UP000813461"/>
    </source>
</evidence>
<dbReference type="AlphaFoldDB" id="A0A8K0REF3"/>
<dbReference type="OrthoDB" id="10459922at2759"/>
<evidence type="ECO:0000313" key="2">
    <source>
        <dbReference type="EMBL" id="KAH7093383.1"/>
    </source>
</evidence>
<gene>
    <name evidence="2" type="ORF">FB567DRAFT_587817</name>
</gene>
<evidence type="ECO:0000256" key="1">
    <source>
        <dbReference type="SAM" id="MobiDB-lite"/>
    </source>
</evidence>
<reference evidence="2" key="1">
    <citation type="journal article" date="2021" name="Nat. Commun.">
        <title>Genetic determinants of endophytism in the Arabidopsis root mycobiome.</title>
        <authorList>
            <person name="Mesny F."/>
            <person name="Miyauchi S."/>
            <person name="Thiergart T."/>
            <person name="Pickel B."/>
            <person name="Atanasova L."/>
            <person name="Karlsson M."/>
            <person name="Huettel B."/>
            <person name="Barry K.W."/>
            <person name="Haridas S."/>
            <person name="Chen C."/>
            <person name="Bauer D."/>
            <person name="Andreopoulos W."/>
            <person name="Pangilinan J."/>
            <person name="LaButti K."/>
            <person name="Riley R."/>
            <person name="Lipzen A."/>
            <person name="Clum A."/>
            <person name="Drula E."/>
            <person name="Henrissat B."/>
            <person name="Kohler A."/>
            <person name="Grigoriev I.V."/>
            <person name="Martin F.M."/>
            <person name="Hacquard S."/>
        </authorList>
    </citation>
    <scope>NUCLEOTIDE SEQUENCE</scope>
    <source>
        <strain evidence="2">MPI-SDFR-AT-0120</strain>
    </source>
</reference>
<sequence length="348" mass="38746">MVRSKPTGPYIPTFKLTAENRNHEAYTHRTILNILRQRDRPHVIVQKSTDKKGMIAKWRRQDEAIVASGDWRASDYITDGFDALPLERRVMFGLDVASADDDRASDAADEADQDTDDSDPKEISGLSDLMSASEEEAQSRARARRPKKRMRVELELPQARKRFKGQEQTLIARGSESPGAGDIEEAHDVGNTNLPSVNDQKRKNRVTVWRAPGGAKMKYTVESNAAREARRSAIVQNAIPAHQPSRSLFDSSPSPPEDSPSGGSSSRRSIQVRNVQESLPKSATRLRRPKTAATHVEGWYIRPSRKSDGPMPMSDIQAAIILHQMSGSIIQGGNTDIERDNDSEERKS</sequence>
<feature type="compositionally biased region" description="Basic residues" evidence="1">
    <location>
        <begin position="141"/>
        <end position="150"/>
    </location>
</feature>
<dbReference type="EMBL" id="JAGMVJ010000002">
    <property type="protein sequence ID" value="KAH7093383.1"/>
    <property type="molecule type" value="Genomic_DNA"/>
</dbReference>
<keyword evidence="3" id="KW-1185">Reference proteome</keyword>
<dbReference type="Proteomes" id="UP000813461">
    <property type="component" value="Unassembled WGS sequence"/>
</dbReference>
<protein>
    <submittedName>
        <fullName evidence="2">Uncharacterized protein</fullName>
    </submittedName>
</protein>
<comment type="caution">
    <text evidence="2">The sequence shown here is derived from an EMBL/GenBank/DDBJ whole genome shotgun (WGS) entry which is preliminary data.</text>
</comment>
<feature type="compositionally biased region" description="Polar residues" evidence="1">
    <location>
        <begin position="271"/>
        <end position="281"/>
    </location>
</feature>
<feature type="region of interest" description="Disordered" evidence="1">
    <location>
        <begin position="101"/>
        <end position="151"/>
    </location>
</feature>
<accession>A0A8K0REF3</accession>
<proteinExistence type="predicted"/>
<name>A0A8K0REF3_9PLEO</name>
<feature type="compositionally biased region" description="Low complexity" evidence="1">
    <location>
        <begin position="259"/>
        <end position="269"/>
    </location>
</feature>
<feature type="region of interest" description="Disordered" evidence="1">
    <location>
        <begin position="238"/>
        <end position="293"/>
    </location>
</feature>